<dbReference type="SUPFAM" id="SSF54909">
    <property type="entry name" value="Dimeric alpha+beta barrel"/>
    <property type="match status" value="1"/>
</dbReference>
<keyword evidence="4" id="KW-1185">Reference proteome</keyword>
<dbReference type="RefSeq" id="WP_004174970.1">
    <property type="nucleotide sequence ID" value="NZ_CP021106.3"/>
</dbReference>
<dbReference type="Pfam" id="PF03795">
    <property type="entry name" value="YCII"/>
    <property type="match status" value="1"/>
</dbReference>
<accession>A0A1W6SMU1</accession>
<dbReference type="KEGG" id="nlc:EBAPG3_004525"/>
<feature type="domain" description="YCII-related" evidence="2">
    <location>
        <begin position="1"/>
        <end position="113"/>
    </location>
</feature>
<reference evidence="3 4" key="1">
    <citation type="journal article" date="2015" name="Int. J. Syst. Evol. Microbiol.">
        <title>Nitrosospira lacus sp. nov., a psychrotolerant, ammonia-oxidizing bacterium from sandy lake sediment.</title>
        <authorList>
            <person name="Urakawa H."/>
            <person name="Garcia J.C."/>
            <person name="Nielsen J.L."/>
            <person name="Le V.Q."/>
            <person name="Kozlowski J.A."/>
            <person name="Stein L.Y."/>
            <person name="Lim C.K."/>
            <person name="Pommerening-Roser A."/>
            <person name="Martens-Habbena W."/>
            <person name="Stahl D.A."/>
            <person name="Klotz M.G."/>
        </authorList>
    </citation>
    <scope>NUCLEOTIDE SEQUENCE [LARGE SCALE GENOMIC DNA]</scope>
    <source>
        <strain evidence="3 4">APG3</strain>
    </source>
</reference>
<organism evidence="3 4">
    <name type="scientific">Nitrosospira lacus</name>
    <dbReference type="NCBI Taxonomy" id="1288494"/>
    <lineage>
        <taxon>Bacteria</taxon>
        <taxon>Pseudomonadati</taxon>
        <taxon>Pseudomonadota</taxon>
        <taxon>Betaproteobacteria</taxon>
        <taxon>Nitrosomonadales</taxon>
        <taxon>Nitrosomonadaceae</taxon>
        <taxon>Nitrosospira</taxon>
    </lineage>
</organism>
<name>A0A1W6SMU1_9PROT</name>
<evidence type="ECO:0000313" key="3">
    <source>
        <dbReference type="EMBL" id="ARO87095.1"/>
    </source>
</evidence>
<dbReference type="InterPro" id="IPR011008">
    <property type="entry name" value="Dimeric_a/b-barrel"/>
</dbReference>
<dbReference type="eggNOG" id="COG3795">
    <property type="taxonomic scope" value="Bacteria"/>
</dbReference>
<dbReference type="PANTHER" id="PTHR35174:SF3">
    <property type="entry name" value="BLL7171 PROTEIN"/>
    <property type="match status" value="1"/>
</dbReference>
<evidence type="ECO:0000256" key="1">
    <source>
        <dbReference type="ARBA" id="ARBA00007689"/>
    </source>
</evidence>
<gene>
    <name evidence="3" type="ORF">EBAPG3_004525</name>
</gene>
<evidence type="ECO:0000259" key="2">
    <source>
        <dbReference type="Pfam" id="PF03795"/>
    </source>
</evidence>
<dbReference type="Gene3D" id="3.30.70.1060">
    <property type="entry name" value="Dimeric alpha+beta barrel"/>
    <property type="match status" value="1"/>
</dbReference>
<dbReference type="PANTHER" id="PTHR35174">
    <property type="entry name" value="BLL7171 PROTEIN-RELATED"/>
    <property type="match status" value="1"/>
</dbReference>
<proteinExistence type="inferred from homology"/>
<dbReference type="Proteomes" id="UP000012179">
    <property type="component" value="Chromosome"/>
</dbReference>
<dbReference type="OrthoDB" id="9807535at2"/>
<dbReference type="AlphaFoldDB" id="A0A1W6SMU1"/>
<protein>
    <recommendedName>
        <fullName evidence="2">YCII-related domain-containing protein</fullName>
    </recommendedName>
</protein>
<dbReference type="EMBL" id="CP021106">
    <property type="protein sequence ID" value="ARO87095.1"/>
    <property type="molecule type" value="Genomic_DNA"/>
</dbReference>
<comment type="similarity">
    <text evidence="1">Belongs to the YciI family.</text>
</comment>
<evidence type="ECO:0000313" key="4">
    <source>
        <dbReference type="Proteomes" id="UP000012179"/>
    </source>
</evidence>
<dbReference type="InterPro" id="IPR005545">
    <property type="entry name" value="YCII"/>
</dbReference>
<sequence length="137" mass="15343">MKYLCLICAETVMEQRAEADAERHYEEYSEFTEAIRKSGHFLGCNRLLPPDAAITVRVRKGKVTTTDGPFVETKEQLGGYYVLEAKDLNEAIQIASRIPGARIGCVEVRPIAEDERTLRALGFADTVTPQLPWSLPE</sequence>